<evidence type="ECO:0000256" key="5">
    <source>
        <dbReference type="ARBA" id="ARBA00022741"/>
    </source>
</evidence>
<dbReference type="PANTHER" id="PTHR24096">
    <property type="entry name" value="LONG-CHAIN-FATTY-ACID--COA LIGASE"/>
    <property type="match status" value="1"/>
</dbReference>
<dbReference type="InterPro" id="IPR020845">
    <property type="entry name" value="AMP-binding_CS"/>
</dbReference>
<dbReference type="PANTHER" id="PTHR24096:SF415">
    <property type="entry name" value="4-COUMARATE--COA LIGASE"/>
    <property type="match status" value="1"/>
</dbReference>
<evidence type="ECO:0000256" key="3">
    <source>
        <dbReference type="ARBA" id="ARBA00022490"/>
    </source>
</evidence>
<dbReference type="Gene3D" id="3.40.50.12780">
    <property type="entry name" value="N-terminal domain of ligase-like"/>
    <property type="match status" value="1"/>
</dbReference>
<dbReference type="GO" id="GO:0005524">
    <property type="term" value="F:ATP binding"/>
    <property type="evidence" value="ECO:0007669"/>
    <property type="project" value="UniProtKB-KW"/>
</dbReference>
<dbReference type="FunFam" id="3.40.50.12780:FF:000003">
    <property type="entry name" value="Long-chain-fatty-acid--CoA ligase FadD"/>
    <property type="match status" value="1"/>
</dbReference>
<comment type="similarity">
    <text evidence="2">Belongs to the ATP-dependent AMP-binding enzyme family.</text>
</comment>
<dbReference type="InterPro" id="IPR042099">
    <property type="entry name" value="ANL_N_sf"/>
</dbReference>
<dbReference type="InterPro" id="IPR025110">
    <property type="entry name" value="AMP-bd_C"/>
</dbReference>
<evidence type="ECO:0000259" key="9">
    <source>
        <dbReference type="Pfam" id="PF13193"/>
    </source>
</evidence>
<sequence>MARSFNPQTLIYTSPRPPVNFPSDHHLSLTSFLFQSSSSFPNNTALIDDDSGETLTFLELKTLVSNLSHALRNAMGIKKGDVVLIVAANSILYPICFFAIAALGAITTTCNPAYTFFELSKQVKDCNPKLVITVPELYEKTAEFNLPAIILDSSKSSEIVPNSRVWSFSDLIKTTAFSDRLSNFPASDVTQSDVAALMYSSGTTGTSKGVILTHRNFITSSLMVTADQDWYGDPNNVFLCFVPMFHIFGLSVIAYSQLRRGNTLVSMAKFELEKVLRAVEKYRVTHLYLVPPVVIALAKQIGVVRKYDLSSLKNILSGASPLAKDVMEGCAKNVPNALVMQGYGMTESCGIISMENGWEGTRFSGSTGILAPGIEAQIISVETMKPLPPNKLGEIYFRGPNMMQGYYNSPQATKSAIDKQGWVHTGDLGYFDEEGQLFVVDRIKELIKCYGYQVAPAELEGLLLSHPEILEAVVIPFPDEKAGEVPIAFIVRSPNSSLTEEGVQRFIEKQVAPFKRLRRVTFVSSVPKSASGKTLRRELVQKVRSKI</sequence>
<keyword evidence="3" id="KW-0963">Cytoplasm</keyword>
<protein>
    <submittedName>
        <fullName evidence="10">4-coumarate-CoA ligase 1</fullName>
    </submittedName>
</protein>
<dbReference type="InterPro" id="IPR045851">
    <property type="entry name" value="AMP-bd_C_sf"/>
</dbReference>
<dbReference type="AlphaFoldDB" id="A0A1D8KVS6"/>
<feature type="domain" description="AMP-dependent synthetase/ligase" evidence="8">
    <location>
        <begin position="35"/>
        <end position="407"/>
    </location>
</feature>
<dbReference type="Pfam" id="PF00501">
    <property type="entry name" value="AMP-binding"/>
    <property type="match status" value="1"/>
</dbReference>
<keyword evidence="6" id="KW-0067">ATP-binding</keyword>
<keyword evidence="7" id="KW-0812">Transmembrane</keyword>
<evidence type="ECO:0000256" key="2">
    <source>
        <dbReference type="ARBA" id="ARBA00006432"/>
    </source>
</evidence>
<evidence type="ECO:0000313" key="10">
    <source>
        <dbReference type="EMBL" id="AOV62757.1"/>
    </source>
</evidence>
<feature type="domain" description="AMP-binding enzyme C-terminal" evidence="9">
    <location>
        <begin position="458"/>
        <end position="533"/>
    </location>
</feature>
<dbReference type="SUPFAM" id="SSF56801">
    <property type="entry name" value="Acetyl-CoA synthetase-like"/>
    <property type="match status" value="1"/>
</dbReference>
<organism evidence="10">
    <name type="scientific">Morus alba</name>
    <name type="common">White mulberry</name>
    <dbReference type="NCBI Taxonomy" id="3498"/>
    <lineage>
        <taxon>Eukaryota</taxon>
        <taxon>Viridiplantae</taxon>
        <taxon>Streptophyta</taxon>
        <taxon>Embryophyta</taxon>
        <taxon>Tracheophyta</taxon>
        <taxon>Spermatophyta</taxon>
        <taxon>Magnoliopsida</taxon>
        <taxon>eudicotyledons</taxon>
        <taxon>Gunneridae</taxon>
        <taxon>Pentapetalae</taxon>
        <taxon>rosids</taxon>
        <taxon>fabids</taxon>
        <taxon>Rosales</taxon>
        <taxon>Moraceae</taxon>
        <taxon>Moreae</taxon>
        <taxon>Morus</taxon>
    </lineage>
</organism>
<reference evidence="10" key="1">
    <citation type="submission" date="2016-06" db="EMBL/GenBank/DDBJ databases">
        <title>High-Throughput Sequencing and Molecular Characterization of Anthocyanin and Betulinic Acid Biosynthesis in red and white mulberry (Morus alba L) fruit.</title>
        <authorList>
            <person name="Zhao S."/>
        </authorList>
    </citation>
    <scope>NUCLEOTIDE SEQUENCE</scope>
</reference>
<feature type="transmembrane region" description="Helical" evidence="7">
    <location>
        <begin position="82"/>
        <end position="106"/>
    </location>
</feature>
<evidence type="ECO:0000256" key="4">
    <source>
        <dbReference type="ARBA" id="ARBA00022598"/>
    </source>
</evidence>
<dbReference type="GO" id="GO:0005737">
    <property type="term" value="C:cytoplasm"/>
    <property type="evidence" value="ECO:0007669"/>
    <property type="project" value="UniProtKB-SubCell"/>
</dbReference>
<evidence type="ECO:0000256" key="1">
    <source>
        <dbReference type="ARBA" id="ARBA00004496"/>
    </source>
</evidence>
<dbReference type="GO" id="GO:0016405">
    <property type="term" value="F:CoA-ligase activity"/>
    <property type="evidence" value="ECO:0007669"/>
    <property type="project" value="TreeGrafter"/>
</dbReference>
<comment type="subcellular location">
    <subcellularLocation>
        <location evidence="1">Cytoplasm</location>
    </subcellularLocation>
</comment>
<evidence type="ECO:0000256" key="7">
    <source>
        <dbReference type="SAM" id="Phobius"/>
    </source>
</evidence>
<evidence type="ECO:0000256" key="6">
    <source>
        <dbReference type="ARBA" id="ARBA00022840"/>
    </source>
</evidence>
<gene>
    <name evidence="10" type="primary">4CL1</name>
</gene>
<dbReference type="InterPro" id="IPR000873">
    <property type="entry name" value="AMP-dep_synth/lig_dom"/>
</dbReference>
<keyword evidence="4 10" id="KW-0436">Ligase</keyword>
<name>A0A1D8KVS6_MORAL</name>
<dbReference type="PROSITE" id="PS00455">
    <property type="entry name" value="AMP_BINDING"/>
    <property type="match status" value="1"/>
</dbReference>
<dbReference type="FunFam" id="3.30.300.30:FF:000007">
    <property type="entry name" value="4-coumarate--CoA ligase 2"/>
    <property type="match status" value="1"/>
</dbReference>
<keyword evidence="7" id="KW-1133">Transmembrane helix</keyword>
<accession>A0A1D8KVS6</accession>
<keyword evidence="7" id="KW-0472">Membrane</keyword>
<keyword evidence="5" id="KW-0547">Nucleotide-binding</keyword>
<evidence type="ECO:0000259" key="8">
    <source>
        <dbReference type="Pfam" id="PF00501"/>
    </source>
</evidence>
<dbReference type="Pfam" id="PF13193">
    <property type="entry name" value="AMP-binding_C"/>
    <property type="match status" value="1"/>
</dbReference>
<dbReference type="EMBL" id="KX387373">
    <property type="protein sequence ID" value="AOV62757.1"/>
    <property type="molecule type" value="mRNA"/>
</dbReference>
<proteinExistence type="evidence at transcript level"/>
<dbReference type="CDD" id="cd05904">
    <property type="entry name" value="4CL"/>
    <property type="match status" value="1"/>
</dbReference>
<dbReference type="Gene3D" id="3.30.300.30">
    <property type="match status" value="1"/>
</dbReference>